<dbReference type="Pfam" id="PF01755">
    <property type="entry name" value="Glyco_transf_25"/>
    <property type="match status" value="1"/>
</dbReference>
<name>A0AAW8JCB1_9GAMM</name>
<comment type="caution">
    <text evidence="3">The sequence shown here is derived from an EMBL/GenBank/DDBJ whole genome shotgun (WGS) entry which is preliminary data.</text>
</comment>
<dbReference type="CDD" id="cd06532">
    <property type="entry name" value="Glyco_transf_25"/>
    <property type="match status" value="1"/>
</dbReference>
<accession>A0AAW8JCB1</accession>
<keyword evidence="1" id="KW-0175">Coiled coil</keyword>
<reference evidence="3" key="1">
    <citation type="submission" date="2023-08" db="EMBL/GenBank/DDBJ databases">
        <title>Emergence of clinically-relevant ST2 carbapenem-resistant Acinetobacter baumannii strains in hospital sewages in Zhejiang, East of China.</title>
        <authorList>
            <person name="Kaichao C."/>
            <person name="Zhang R."/>
        </authorList>
    </citation>
    <scope>NUCLEOTIDE SEQUENCE</scope>
    <source>
        <strain evidence="3">M-RB-37</strain>
    </source>
</reference>
<evidence type="ECO:0000256" key="1">
    <source>
        <dbReference type="SAM" id="Coils"/>
    </source>
</evidence>
<sequence length="280" mass="32370">MSKASLLIICISLKQSVARRNNITDEIQQLEQLCPELSIDFKFFDGIYGKDLAPEYLSFINIAREQAGLCQRPLVTGEIGCLLSHLFVWQRLINGDYDQYQRVIIIEDDVYLNKNRLNEKLLDIQNSKEDFIFLGGHALKSRTRIHGYASDNQLYFNMLGPSYLYSTACAYSLNKAAATDFLYKLIAKPTFVDDWQYLLKDRFKVMHYFCFEQGGEEDSTIGSNRVDVKPSTTIDRLKKNLPKIMQDLVARLKLLMVFKRCTSLSQFFKQASEDGYRIDQ</sequence>
<feature type="domain" description="Glycosyl transferase family 25" evidence="2">
    <location>
        <begin position="9"/>
        <end position="185"/>
    </location>
</feature>
<dbReference type="EMBL" id="JAVIDL010000027">
    <property type="protein sequence ID" value="MDQ8936587.1"/>
    <property type="molecule type" value="Genomic_DNA"/>
</dbReference>
<dbReference type="AlphaFoldDB" id="A0AAW8JCB1"/>
<dbReference type="RefSeq" id="WP_308981807.1">
    <property type="nucleotide sequence ID" value="NZ_JAVIDL010000027.1"/>
</dbReference>
<dbReference type="InterPro" id="IPR002654">
    <property type="entry name" value="Glyco_trans_25"/>
</dbReference>
<proteinExistence type="predicted"/>
<evidence type="ECO:0000259" key="2">
    <source>
        <dbReference type="Pfam" id="PF01755"/>
    </source>
</evidence>
<evidence type="ECO:0000313" key="4">
    <source>
        <dbReference type="Proteomes" id="UP001243844"/>
    </source>
</evidence>
<dbReference type="Proteomes" id="UP001243844">
    <property type="component" value="Unassembled WGS sequence"/>
</dbReference>
<protein>
    <submittedName>
        <fullName evidence="3">Glycosyltransferase family 25 protein</fullName>
    </submittedName>
</protein>
<feature type="coiled-coil region" evidence="1">
    <location>
        <begin position="13"/>
        <end position="40"/>
    </location>
</feature>
<organism evidence="3 4">
    <name type="scientific">Acinetobacter rudis</name>
    <dbReference type="NCBI Taxonomy" id="632955"/>
    <lineage>
        <taxon>Bacteria</taxon>
        <taxon>Pseudomonadati</taxon>
        <taxon>Pseudomonadota</taxon>
        <taxon>Gammaproteobacteria</taxon>
        <taxon>Moraxellales</taxon>
        <taxon>Moraxellaceae</taxon>
        <taxon>Acinetobacter</taxon>
    </lineage>
</organism>
<gene>
    <name evidence="3" type="ORF">RFH47_12755</name>
</gene>
<evidence type="ECO:0000313" key="3">
    <source>
        <dbReference type="EMBL" id="MDQ8936587.1"/>
    </source>
</evidence>